<keyword evidence="2" id="KW-1185">Reference proteome</keyword>
<protein>
    <submittedName>
        <fullName evidence="1">Uncharacterized protein</fullName>
    </submittedName>
</protein>
<reference evidence="1" key="1">
    <citation type="submission" date="2016-01" db="EMBL/GenBank/DDBJ databases">
        <authorList>
            <person name="Peeters C."/>
        </authorList>
    </citation>
    <scope>NUCLEOTIDE SEQUENCE [LARGE SCALE GENOMIC DNA]</scope>
    <source>
        <strain evidence="1">LMG 22937</strain>
    </source>
</reference>
<evidence type="ECO:0000313" key="1">
    <source>
        <dbReference type="EMBL" id="SAL83987.1"/>
    </source>
</evidence>
<dbReference type="EMBL" id="FCOL02000111">
    <property type="protein sequence ID" value="SAL83987.1"/>
    <property type="molecule type" value="Genomic_DNA"/>
</dbReference>
<proteinExistence type="predicted"/>
<comment type="caution">
    <text evidence="1">The sequence shown here is derived from an EMBL/GenBank/DDBJ whole genome shotgun (WGS) entry which is preliminary data.</text>
</comment>
<accession>A0A158KSA0</accession>
<sequence>MVKPIQIMLCTFSLLVFFDGAQGQTYGSDASLPNGQVDARGWVSIGSWRVLWNATPIKASDGEASKRLLANSTLRVAIVVSGKVQSRGYPNDSYQTAFARFVDKEGCDKLAAQGALCIELPTTKYVEMMAVISKQLDAIDKSMMERLATQDRLIAELSSELAALRAVKPSQ</sequence>
<dbReference type="AlphaFoldDB" id="A0A158KSA0"/>
<name>A0A158KSA0_9BURK</name>
<gene>
    <name evidence="1" type="ORF">AWB67_06556</name>
</gene>
<dbReference type="Proteomes" id="UP000054925">
    <property type="component" value="Unassembled WGS sequence"/>
</dbReference>
<organism evidence="1 2">
    <name type="scientific">Caballeronia terrestris</name>
    <dbReference type="NCBI Taxonomy" id="1226301"/>
    <lineage>
        <taxon>Bacteria</taxon>
        <taxon>Pseudomonadati</taxon>
        <taxon>Pseudomonadota</taxon>
        <taxon>Betaproteobacteria</taxon>
        <taxon>Burkholderiales</taxon>
        <taxon>Burkholderiaceae</taxon>
        <taxon>Caballeronia</taxon>
    </lineage>
</organism>
<dbReference type="RefSeq" id="WP_087660164.1">
    <property type="nucleotide sequence ID" value="NZ_FCOL02000111.1"/>
</dbReference>
<evidence type="ECO:0000313" key="2">
    <source>
        <dbReference type="Proteomes" id="UP000054925"/>
    </source>
</evidence>